<evidence type="ECO:0000259" key="2">
    <source>
        <dbReference type="Pfam" id="PF01370"/>
    </source>
</evidence>
<dbReference type="EMBL" id="BDCO01000002">
    <property type="protein sequence ID" value="GAT31765.1"/>
    <property type="molecule type" value="Genomic_DNA"/>
</dbReference>
<sequence>MQYFQQRLIVTGGTGFLGSCFIRHALKKGHVIHALKRSSCSKIPEGTERASWFEASLKEPQIQPNWEARTLVHFAAHGVDAAQANWVDCFRVNVTESLLCWASAAAAGVSRFIICGSCFEYGKSGERYEYIPIDAPLEPTGPYAASKAAATMAAIAFGHDYKVEVAILRPAHVFGLGEGPGKFWPTLREAALSGRDFPMTKGEQVRDFVPVEAAAERFLQIANNPIRYMPPSLLNIGSGNPQTLREFAEHWWKVWNASGKLLVGAVPYRKNEVMRYVLQDTGVLPSEDCNA</sequence>
<comment type="similarity">
    <text evidence="1">Belongs to the NAD(P)-dependent epimerase/dehydratase family.</text>
</comment>
<dbReference type="Pfam" id="PF01370">
    <property type="entry name" value="Epimerase"/>
    <property type="match status" value="1"/>
</dbReference>
<dbReference type="Gene3D" id="3.40.50.720">
    <property type="entry name" value="NAD(P)-binding Rossmann-like Domain"/>
    <property type="match status" value="1"/>
</dbReference>
<dbReference type="STRING" id="690879.TSACC_2159"/>
<evidence type="ECO:0000313" key="4">
    <source>
        <dbReference type="Proteomes" id="UP000076023"/>
    </source>
</evidence>
<dbReference type="AlphaFoldDB" id="A0A146G1Q9"/>
<dbReference type="InterPro" id="IPR001509">
    <property type="entry name" value="Epimerase_deHydtase"/>
</dbReference>
<comment type="caution">
    <text evidence="3">The sequence shown here is derived from an EMBL/GenBank/DDBJ whole genome shotgun (WGS) entry which is preliminary data.</text>
</comment>
<name>A0A146G1Q9_TERSA</name>
<reference evidence="4" key="1">
    <citation type="journal article" date="2017" name="Genome Announc.">
        <title>Draft Genome Sequence of Terrimicrobium sacchariphilum NM-5T, a Facultative Anaerobic Soil Bacterium of the Class Spartobacteria.</title>
        <authorList>
            <person name="Qiu Y.L."/>
            <person name="Tourlousse D.M."/>
            <person name="Matsuura N."/>
            <person name="Ohashi A."/>
            <person name="Sekiguchi Y."/>
        </authorList>
    </citation>
    <scope>NUCLEOTIDE SEQUENCE [LARGE SCALE GENOMIC DNA]</scope>
    <source>
        <strain evidence="4">NM-5</strain>
    </source>
</reference>
<dbReference type="PANTHER" id="PTHR43000">
    <property type="entry name" value="DTDP-D-GLUCOSE 4,6-DEHYDRATASE-RELATED"/>
    <property type="match status" value="1"/>
</dbReference>
<dbReference type="InterPro" id="IPR036291">
    <property type="entry name" value="NAD(P)-bd_dom_sf"/>
</dbReference>
<protein>
    <submittedName>
        <fullName evidence="3">Nucleoside-diphosphate-sugar epimerase</fullName>
    </submittedName>
</protein>
<evidence type="ECO:0000313" key="3">
    <source>
        <dbReference type="EMBL" id="GAT31765.1"/>
    </source>
</evidence>
<dbReference type="Proteomes" id="UP000076023">
    <property type="component" value="Unassembled WGS sequence"/>
</dbReference>
<gene>
    <name evidence="3" type="ORF">TSACC_2159</name>
</gene>
<dbReference type="RefSeq" id="WP_075077649.1">
    <property type="nucleotide sequence ID" value="NZ_BDCO01000002.1"/>
</dbReference>
<proteinExistence type="inferred from homology"/>
<accession>A0A146G1Q9</accession>
<dbReference type="InParanoid" id="A0A146G1Q9"/>
<evidence type="ECO:0000256" key="1">
    <source>
        <dbReference type="ARBA" id="ARBA00007637"/>
    </source>
</evidence>
<keyword evidence="4" id="KW-1185">Reference proteome</keyword>
<dbReference type="PROSITE" id="PS51257">
    <property type="entry name" value="PROKAR_LIPOPROTEIN"/>
    <property type="match status" value="1"/>
</dbReference>
<organism evidence="3 4">
    <name type="scientific">Terrimicrobium sacchariphilum</name>
    <dbReference type="NCBI Taxonomy" id="690879"/>
    <lineage>
        <taxon>Bacteria</taxon>
        <taxon>Pseudomonadati</taxon>
        <taxon>Verrucomicrobiota</taxon>
        <taxon>Terrimicrobiia</taxon>
        <taxon>Terrimicrobiales</taxon>
        <taxon>Terrimicrobiaceae</taxon>
        <taxon>Terrimicrobium</taxon>
    </lineage>
</organism>
<dbReference type="OrthoDB" id="191178at2"/>
<dbReference type="SUPFAM" id="SSF51735">
    <property type="entry name" value="NAD(P)-binding Rossmann-fold domains"/>
    <property type="match status" value="1"/>
</dbReference>
<feature type="domain" description="NAD-dependent epimerase/dehydratase" evidence="2">
    <location>
        <begin position="9"/>
        <end position="237"/>
    </location>
</feature>